<feature type="transmembrane region" description="Helical" evidence="8">
    <location>
        <begin position="139"/>
        <end position="159"/>
    </location>
</feature>
<dbReference type="PANTHER" id="PTHR42920">
    <property type="entry name" value="OS03G0707200 PROTEIN-RELATED"/>
    <property type="match status" value="1"/>
</dbReference>
<dbReference type="InterPro" id="IPR000620">
    <property type="entry name" value="EamA_dom"/>
</dbReference>
<evidence type="ECO:0000256" key="2">
    <source>
        <dbReference type="ARBA" id="ARBA00007635"/>
    </source>
</evidence>
<feature type="transmembrane region" description="Helical" evidence="8">
    <location>
        <begin position="171"/>
        <end position="190"/>
    </location>
</feature>
<dbReference type="EMBL" id="CP031037">
    <property type="protein sequence ID" value="QDZ20271.1"/>
    <property type="molecule type" value="Genomic_DNA"/>
</dbReference>
<dbReference type="Proteomes" id="UP000316726">
    <property type="component" value="Chromosome 4"/>
</dbReference>
<feature type="transmembrane region" description="Helical" evidence="8">
    <location>
        <begin position="258"/>
        <end position="278"/>
    </location>
</feature>
<feature type="transmembrane region" description="Helical" evidence="8">
    <location>
        <begin position="284"/>
        <end position="306"/>
    </location>
</feature>
<feature type="transmembrane region" description="Helical" evidence="8">
    <location>
        <begin position="107"/>
        <end position="127"/>
    </location>
</feature>
<evidence type="ECO:0000256" key="6">
    <source>
        <dbReference type="ARBA" id="ARBA00023136"/>
    </source>
</evidence>
<reference evidence="10 11" key="1">
    <citation type="submission" date="2018-07" db="EMBL/GenBank/DDBJ databases">
        <title>The complete nuclear genome of the prasinophyte Chloropicon primus (CCMP1205).</title>
        <authorList>
            <person name="Pombert J.-F."/>
            <person name="Otis C."/>
            <person name="Turmel M."/>
            <person name="Lemieux C."/>
        </authorList>
    </citation>
    <scope>NUCLEOTIDE SEQUENCE [LARGE SCALE GENOMIC DNA]</scope>
    <source>
        <strain evidence="10 11">CCMP1205</strain>
    </source>
</reference>
<dbReference type="AlphaFoldDB" id="A0A5B8MJ25"/>
<comment type="subcellular location">
    <subcellularLocation>
        <location evidence="1">Cell membrane</location>
        <topology evidence="1">Multi-pass membrane protein</topology>
    </subcellularLocation>
</comment>
<evidence type="ECO:0000259" key="9">
    <source>
        <dbReference type="Pfam" id="PF00892"/>
    </source>
</evidence>
<feature type="transmembrane region" description="Helical" evidence="8">
    <location>
        <begin position="226"/>
        <end position="246"/>
    </location>
</feature>
<dbReference type="PANTHER" id="PTHR42920:SF11">
    <property type="entry name" value="INNER MEMBRANE PROTEIN YTFF"/>
    <property type="match status" value="1"/>
</dbReference>
<proteinExistence type="inferred from homology"/>
<evidence type="ECO:0000256" key="4">
    <source>
        <dbReference type="ARBA" id="ARBA00022692"/>
    </source>
</evidence>
<feature type="transmembrane region" description="Helical" evidence="8">
    <location>
        <begin position="197"/>
        <end position="214"/>
    </location>
</feature>
<evidence type="ECO:0000256" key="7">
    <source>
        <dbReference type="SAM" id="MobiDB-lite"/>
    </source>
</evidence>
<comment type="similarity">
    <text evidence="2">Belongs to the drug/metabolite transporter (DMT) superfamily. Plant drug/metabolite exporter (P-DME) (TC 2.A.7.4) family.</text>
</comment>
<dbReference type="SUPFAM" id="SSF103481">
    <property type="entry name" value="Multidrug resistance efflux transporter EmrE"/>
    <property type="match status" value="2"/>
</dbReference>
<evidence type="ECO:0000256" key="5">
    <source>
        <dbReference type="ARBA" id="ARBA00022989"/>
    </source>
</evidence>
<organism evidence="10 11">
    <name type="scientific">Chloropicon primus</name>
    <dbReference type="NCBI Taxonomy" id="1764295"/>
    <lineage>
        <taxon>Eukaryota</taxon>
        <taxon>Viridiplantae</taxon>
        <taxon>Chlorophyta</taxon>
        <taxon>Chloropicophyceae</taxon>
        <taxon>Chloropicales</taxon>
        <taxon>Chloropicaceae</taxon>
        <taxon>Chloropicon</taxon>
    </lineage>
</organism>
<feature type="region of interest" description="Disordered" evidence="7">
    <location>
        <begin position="1"/>
        <end position="36"/>
    </location>
</feature>
<keyword evidence="11" id="KW-1185">Reference proteome</keyword>
<keyword evidence="4 8" id="KW-0812">Transmembrane</keyword>
<evidence type="ECO:0000313" key="11">
    <source>
        <dbReference type="Proteomes" id="UP000316726"/>
    </source>
</evidence>
<evidence type="ECO:0000313" key="10">
    <source>
        <dbReference type="EMBL" id="QDZ20271.1"/>
    </source>
</evidence>
<dbReference type="InterPro" id="IPR051258">
    <property type="entry name" value="Diverse_Substrate_Transporter"/>
</dbReference>
<feature type="compositionally biased region" description="Pro residues" evidence="7">
    <location>
        <begin position="14"/>
        <end position="25"/>
    </location>
</feature>
<feature type="transmembrane region" description="Helical" evidence="8">
    <location>
        <begin position="318"/>
        <end position="339"/>
    </location>
</feature>
<evidence type="ECO:0000256" key="1">
    <source>
        <dbReference type="ARBA" id="ARBA00004651"/>
    </source>
</evidence>
<feature type="domain" description="EamA" evidence="9">
    <location>
        <begin position="72"/>
        <end position="214"/>
    </location>
</feature>
<name>A0A5B8MJ25_9CHLO</name>
<protein>
    <recommendedName>
        <fullName evidence="9">EamA domain-containing protein</fullName>
    </recommendedName>
</protein>
<dbReference type="Pfam" id="PF00892">
    <property type="entry name" value="EamA"/>
    <property type="match status" value="2"/>
</dbReference>
<keyword evidence="6 8" id="KW-0472">Membrane</keyword>
<evidence type="ECO:0000256" key="3">
    <source>
        <dbReference type="ARBA" id="ARBA00022475"/>
    </source>
</evidence>
<accession>A0A5B8MJ25</accession>
<feature type="transmembrane region" description="Helical" evidence="8">
    <location>
        <begin position="74"/>
        <end position="95"/>
    </location>
</feature>
<feature type="domain" description="EamA" evidence="9">
    <location>
        <begin position="228"/>
        <end position="361"/>
    </location>
</feature>
<gene>
    <name evidence="10" type="ORF">A3770_04p27890</name>
</gene>
<keyword evidence="5 8" id="KW-1133">Transmembrane helix</keyword>
<keyword evidence="3" id="KW-1003">Cell membrane</keyword>
<dbReference type="GO" id="GO:0005886">
    <property type="term" value="C:plasma membrane"/>
    <property type="evidence" value="ECO:0007669"/>
    <property type="project" value="UniProtKB-SubCell"/>
</dbReference>
<evidence type="ECO:0000256" key="8">
    <source>
        <dbReference type="SAM" id="Phobius"/>
    </source>
</evidence>
<sequence length="408" mass="43794">MGGGALRAKGDVDPPQPQPRPPPAGPAEEEGEGGLRRVDSKFIKAEEDLARKGGLWARVFGTTTTTRHVSGRGILLLLLSKIAGCGHIVTTRWLLKKEFFEPAGLAVLRNIVTVLFLGAMLLLKPDLRQNLGNICREVLAFWRQVLVGAVGTFILQTFVMQSLDVIPATNLAVLAQLSPPFLFVISGFILKTERPSWIKFVGMLVAVAGAVVIIDPTHFKANDMRSTLGNLLGVGTALAYAIIVTVQKHLVFNVPAAALQFTFTVYAFPFFVVLAALLKSLSGMVLTPSSIVGAAFVGVCASLDYYFAFASLTYVSTLLVGLANSLLPLFVGIATYFVFGELLSWNDLVGAVLILMGMITVIATKEPDGGTQTQTQGARGKNPKDYDLLVELEDYNTGDVEERDGPPA</sequence>
<feature type="transmembrane region" description="Helical" evidence="8">
    <location>
        <begin position="345"/>
        <end position="364"/>
    </location>
</feature>
<dbReference type="InterPro" id="IPR037185">
    <property type="entry name" value="EmrE-like"/>
</dbReference>